<dbReference type="Proteomes" id="UP001163831">
    <property type="component" value="Chromosome"/>
</dbReference>
<accession>A0ABY6GIY6</accession>
<proteinExistence type="predicted"/>
<dbReference type="InterPro" id="IPR000182">
    <property type="entry name" value="GNAT_dom"/>
</dbReference>
<feature type="domain" description="N-acetyltransferase" evidence="1">
    <location>
        <begin position="42"/>
        <end position="141"/>
    </location>
</feature>
<gene>
    <name evidence="2" type="ORF">N5W20_09410</name>
</gene>
<dbReference type="Gene3D" id="3.40.630.30">
    <property type="match status" value="1"/>
</dbReference>
<sequence length="143" mass="15965">MTAANEIPPVITLTVDDTLPLRQAVLWPSLTLDGCRVEGDDQARHYGMKIDGEVVCCFSIFDIGNHCVRLRKFATAAAHQRKGYGGYLLAHVMRLLQVEHVAAVMLDARLTAAPFYEKHGFNAITEIFKKSGVAHVRMERRLT</sequence>
<dbReference type="SUPFAM" id="SSF55729">
    <property type="entry name" value="Acyl-CoA N-acyltransferases (Nat)"/>
    <property type="match status" value="1"/>
</dbReference>
<dbReference type="InterPro" id="IPR016181">
    <property type="entry name" value="Acyl_CoA_acyltransferase"/>
</dbReference>
<reference evidence="2" key="1">
    <citation type="submission" date="2022-10" db="EMBL/GenBank/DDBJ databases">
        <title>Candidatus Kirkpatrella diaphorinas gen. nov., sp. nov., an uncultured endosymbiont identified in a population of Diaphorina citri from Hawaii.</title>
        <authorList>
            <person name="Henry E.M."/>
            <person name="Carlson C.R."/>
            <person name="Kuo Y.-W."/>
        </authorList>
    </citation>
    <scope>NUCLEOTIDE SEQUENCE</scope>
    <source>
        <strain evidence="2">CADCRV1</strain>
    </source>
</reference>
<organism evidence="2 3">
    <name type="scientific">Candidatus Kirkpatrickella diaphorinae</name>
    <dbReference type="NCBI Taxonomy" id="2984322"/>
    <lineage>
        <taxon>Bacteria</taxon>
        <taxon>Pseudomonadati</taxon>
        <taxon>Pseudomonadota</taxon>
        <taxon>Alphaproteobacteria</taxon>
        <taxon>Acetobacterales</taxon>
        <taxon>Acetobacteraceae</taxon>
        <taxon>Candidatus Kirkpatrickella</taxon>
    </lineage>
</organism>
<keyword evidence="3" id="KW-1185">Reference proteome</keyword>
<dbReference type="CDD" id="cd04301">
    <property type="entry name" value="NAT_SF"/>
    <property type="match status" value="1"/>
</dbReference>
<name>A0ABY6GIY6_9PROT</name>
<evidence type="ECO:0000313" key="3">
    <source>
        <dbReference type="Proteomes" id="UP001163831"/>
    </source>
</evidence>
<evidence type="ECO:0000313" key="2">
    <source>
        <dbReference type="EMBL" id="UYH51282.1"/>
    </source>
</evidence>
<dbReference type="RefSeq" id="WP_319806876.1">
    <property type="nucleotide sequence ID" value="NZ_CP107052.1"/>
</dbReference>
<evidence type="ECO:0000259" key="1">
    <source>
        <dbReference type="Pfam" id="PF13673"/>
    </source>
</evidence>
<protein>
    <submittedName>
        <fullName evidence="2">GNAT family N-acetyltransferase</fullName>
    </submittedName>
</protein>
<dbReference type="EMBL" id="CP107052">
    <property type="protein sequence ID" value="UYH51282.1"/>
    <property type="molecule type" value="Genomic_DNA"/>
</dbReference>
<dbReference type="Pfam" id="PF13673">
    <property type="entry name" value="Acetyltransf_10"/>
    <property type="match status" value="1"/>
</dbReference>